<evidence type="ECO:0000313" key="2">
    <source>
        <dbReference type="Proteomes" id="UP000676885"/>
    </source>
</evidence>
<evidence type="ECO:0000313" key="1">
    <source>
        <dbReference type="EMBL" id="QWC09297.1"/>
    </source>
</evidence>
<organism evidence="1 2">
    <name type="scientific">Arthrobacter jiangjiafuii</name>
    <dbReference type="NCBI Taxonomy" id="2817475"/>
    <lineage>
        <taxon>Bacteria</taxon>
        <taxon>Bacillati</taxon>
        <taxon>Actinomycetota</taxon>
        <taxon>Actinomycetes</taxon>
        <taxon>Micrococcales</taxon>
        <taxon>Micrococcaceae</taxon>
        <taxon>Arthrobacter</taxon>
    </lineage>
</organism>
<dbReference type="EMBL" id="CP076022">
    <property type="protein sequence ID" value="QWC09297.1"/>
    <property type="molecule type" value="Genomic_DNA"/>
</dbReference>
<proteinExistence type="predicted"/>
<keyword evidence="2" id="KW-1185">Reference proteome</keyword>
<name>A0A975M3N8_9MICC</name>
<dbReference type="RefSeq" id="WP_210231236.1">
    <property type="nucleotide sequence ID" value="NZ_CP076022.1"/>
</dbReference>
<dbReference type="Proteomes" id="UP000676885">
    <property type="component" value="Chromosome"/>
</dbReference>
<dbReference type="KEGG" id="ajg:KKR91_12455"/>
<accession>A0A975M3N8</accession>
<gene>
    <name evidence="1" type="ORF">KKR91_12455</name>
</gene>
<reference evidence="1 2" key="1">
    <citation type="submission" date="2021-05" db="EMBL/GenBank/DDBJ databases">
        <title>Novel species in genus Arthrobacter.</title>
        <authorList>
            <person name="Zhang G."/>
        </authorList>
    </citation>
    <scope>NUCLEOTIDE SEQUENCE [LARGE SCALE GENOMIC DNA]</scope>
    <source>
        <strain evidence="2">zg-ZUI227</strain>
    </source>
</reference>
<protein>
    <submittedName>
        <fullName evidence="1">Uncharacterized protein</fullName>
    </submittedName>
</protein>
<sequence length="183" mass="19874">MRWDALFADLEAQLAGASLAMQEAEVSERHRTDFAAVELTDRLRSQTGRHLKVQVGLPGVFSGELRHVGSGWVVLEGERQSAVVSLEHAVFIEGMDRFSTVAAPLVRLGLASAVRGLSRDRSPVRVFPACQKPDAAVDGSIDRVGRDFLELSVTPRGEPRRPANVLAVYTVPLHAVAAICLMH</sequence>
<dbReference type="AlphaFoldDB" id="A0A975M3N8"/>